<dbReference type="CDD" id="cd05269">
    <property type="entry name" value="TMR_SDR_a"/>
    <property type="match status" value="1"/>
</dbReference>
<dbReference type="InterPro" id="IPR052718">
    <property type="entry name" value="NmrA-type_oxidoreductase"/>
</dbReference>
<protein>
    <submittedName>
        <fullName evidence="2">NAD(P)-dependent oxidoreductase</fullName>
    </submittedName>
</protein>
<name>A0A2T7BP17_9BACT</name>
<dbReference type="PANTHER" id="PTHR47129:SF1">
    <property type="entry name" value="NMRA-LIKE DOMAIN-CONTAINING PROTEIN"/>
    <property type="match status" value="1"/>
</dbReference>
<proteinExistence type="predicted"/>
<evidence type="ECO:0000259" key="1">
    <source>
        <dbReference type="Pfam" id="PF05368"/>
    </source>
</evidence>
<gene>
    <name evidence="2" type="ORF">DCC81_08170</name>
</gene>
<dbReference type="InterPro" id="IPR008030">
    <property type="entry name" value="NmrA-like"/>
</dbReference>
<dbReference type="Proteomes" id="UP000244450">
    <property type="component" value="Unassembled WGS sequence"/>
</dbReference>
<evidence type="ECO:0000313" key="2">
    <source>
        <dbReference type="EMBL" id="PUZ29412.1"/>
    </source>
</evidence>
<dbReference type="Pfam" id="PF05368">
    <property type="entry name" value="NmrA"/>
    <property type="match status" value="1"/>
</dbReference>
<dbReference type="OrthoDB" id="9780595at2"/>
<keyword evidence="3" id="KW-1185">Reference proteome</keyword>
<dbReference type="PANTHER" id="PTHR47129">
    <property type="entry name" value="QUINONE OXIDOREDUCTASE 2"/>
    <property type="match status" value="1"/>
</dbReference>
<dbReference type="SUPFAM" id="SSF51735">
    <property type="entry name" value="NAD(P)-binding Rossmann-fold domains"/>
    <property type="match status" value="1"/>
</dbReference>
<dbReference type="Gene3D" id="3.90.25.10">
    <property type="entry name" value="UDP-galactose 4-epimerase, domain 1"/>
    <property type="match status" value="1"/>
</dbReference>
<sequence length="288" mass="31558">MILVTGATGKLGGKVIDTLIRNQIDPGKIAALVRQEEKAVHLKEQGIDIRIGDYDDRASLDRAMDGIDRVLLVSGVDRSKIMQQHKNVIDAAKQGGVRSLSYTGNCLKDRYTLVNDIMLSHFETEDYIMASGLNYQIFRNVLYMDSMAHYMLGKDFLAKGINLPAGDGRVAYALRSEEAEAIGNVLAHEHLDSRSYNFTGTRAYSFYDVAETLSELYGVKITYTPVSMEAYTASALSSGVPEQAVKMMAPFFTDIANGQGSMVATDLENALGRKPADLKTGLKALLNL</sequence>
<dbReference type="EMBL" id="QCYK01000001">
    <property type="protein sequence ID" value="PUZ29412.1"/>
    <property type="molecule type" value="Genomic_DNA"/>
</dbReference>
<comment type="caution">
    <text evidence="2">The sequence shown here is derived from an EMBL/GenBank/DDBJ whole genome shotgun (WGS) entry which is preliminary data.</text>
</comment>
<dbReference type="InterPro" id="IPR036291">
    <property type="entry name" value="NAD(P)-bd_dom_sf"/>
</dbReference>
<evidence type="ECO:0000313" key="3">
    <source>
        <dbReference type="Proteomes" id="UP000244450"/>
    </source>
</evidence>
<dbReference type="AlphaFoldDB" id="A0A2T7BP17"/>
<organism evidence="2 3">
    <name type="scientific">Chitinophaga parva</name>
    <dbReference type="NCBI Taxonomy" id="2169414"/>
    <lineage>
        <taxon>Bacteria</taxon>
        <taxon>Pseudomonadati</taxon>
        <taxon>Bacteroidota</taxon>
        <taxon>Chitinophagia</taxon>
        <taxon>Chitinophagales</taxon>
        <taxon>Chitinophagaceae</taxon>
        <taxon>Chitinophaga</taxon>
    </lineage>
</organism>
<dbReference type="Gene3D" id="3.40.50.720">
    <property type="entry name" value="NAD(P)-binding Rossmann-like Domain"/>
    <property type="match status" value="1"/>
</dbReference>
<reference evidence="2 3" key="1">
    <citation type="submission" date="2018-04" db="EMBL/GenBank/DDBJ databases">
        <title>Chitinophaga fuyangensis sp. nov., isolated from soil in a chemical factory.</title>
        <authorList>
            <person name="Chen K."/>
        </authorList>
    </citation>
    <scope>NUCLEOTIDE SEQUENCE [LARGE SCALE GENOMIC DNA]</scope>
    <source>
        <strain evidence="2 3">LY-1</strain>
    </source>
</reference>
<accession>A0A2T7BP17</accession>
<dbReference type="RefSeq" id="WP_108686050.1">
    <property type="nucleotide sequence ID" value="NZ_QCYK01000001.1"/>
</dbReference>
<feature type="domain" description="NmrA-like" evidence="1">
    <location>
        <begin position="2"/>
        <end position="278"/>
    </location>
</feature>